<name>A0A1I5AFX8_9HYPH</name>
<dbReference type="RefSeq" id="WP_090068424.1">
    <property type="nucleotide sequence ID" value="NZ_FOVR01000001.1"/>
</dbReference>
<keyword evidence="2" id="KW-1185">Reference proteome</keyword>
<dbReference type="AlphaFoldDB" id="A0A1I5AFX8"/>
<evidence type="ECO:0000313" key="1">
    <source>
        <dbReference type="EMBL" id="SFN61099.1"/>
    </source>
</evidence>
<dbReference type="Proteomes" id="UP000199236">
    <property type="component" value="Unassembled WGS sequence"/>
</dbReference>
<proteinExistence type="predicted"/>
<reference evidence="1 2" key="1">
    <citation type="submission" date="2016-10" db="EMBL/GenBank/DDBJ databases">
        <authorList>
            <person name="de Groot N.N."/>
        </authorList>
    </citation>
    <scope>NUCLEOTIDE SEQUENCE [LARGE SCALE GENOMIC DNA]</scope>
    <source>
        <strain evidence="1 2">CGMCC 1.9157</strain>
    </source>
</reference>
<dbReference type="EMBL" id="FOVR01000001">
    <property type="protein sequence ID" value="SFN61099.1"/>
    <property type="molecule type" value="Genomic_DNA"/>
</dbReference>
<evidence type="ECO:0008006" key="3">
    <source>
        <dbReference type="Google" id="ProtNLM"/>
    </source>
</evidence>
<dbReference type="STRING" id="655353.SAMN04488056_101466"/>
<accession>A0A1I5AFX8</accession>
<gene>
    <name evidence="1" type="ORF">SAMN04488056_101466</name>
</gene>
<evidence type="ECO:0000313" key="2">
    <source>
        <dbReference type="Proteomes" id="UP000199236"/>
    </source>
</evidence>
<protein>
    <recommendedName>
        <fullName evidence="3">DUF4376 domain-containing protein</fullName>
    </recommendedName>
</protein>
<dbReference type="OrthoDB" id="7877312at2"/>
<sequence length="141" mass="15046">MTITVDLSQLVTAETKASTALEAAKAKALATVTDQISAARGVLMTDLIGQEMIYLAKEQEAKDWQASESPDLADFPLMFAEVGITASTADELATVWLTMANQWRQTAASLEAIRLKSKSDIKSAASAEAVQSVVDAIEWPA</sequence>
<organism evidence="1 2">
    <name type="scientific">Cohaesibacter marisflavi</name>
    <dbReference type="NCBI Taxonomy" id="655353"/>
    <lineage>
        <taxon>Bacteria</taxon>
        <taxon>Pseudomonadati</taxon>
        <taxon>Pseudomonadota</taxon>
        <taxon>Alphaproteobacteria</taxon>
        <taxon>Hyphomicrobiales</taxon>
        <taxon>Cohaesibacteraceae</taxon>
    </lineage>
</organism>